<keyword evidence="3" id="KW-1185">Reference proteome</keyword>
<feature type="domain" description="N-acetyltransferase" evidence="1">
    <location>
        <begin position="6"/>
        <end position="145"/>
    </location>
</feature>
<organism evidence="2 3">
    <name type="scientific">Sphingomonas japonica</name>
    <dbReference type="NCBI Taxonomy" id="511662"/>
    <lineage>
        <taxon>Bacteria</taxon>
        <taxon>Pseudomonadati</taxon>
        <taxon>Pseudomonadota</taxon>
        <taxon>Alphaproteobacteria</taxon>
        <taxon>Sphingomonadales</taxon>
        <taxon>Sphingomonadaceae</taxon>
        <taxon>Sphingomonas</taxon>
    </lineage>
</organism>
<reference evidence="2 3" key="1">
    <citation type="submission" date="2020-03" db="EMBL/GenBank/DDBJ databases">
        <title>Genomic Encyclopedia of Type Strains, Phase IV (KMG-IV): sequencing the most valuable type-strain genomes for metagenomic binning, comparative biology and taxonomic classification.</title>
        <authorList>
            <person name="Goeker M."/>
        </authorList>
    </citation>
    <scope>NUCLEOTIDE SEQUENCE [LARGE SCALE GENOMIC DNA]</scope>
    <source>
        <strain evidence="2 3">DSM 22753</strain>
    </source>
</reference>
<dbReference type="EMBL" id="JAASQP010000001">
    <property type="protein sequence ID" value="NIJ25008.1"/>
    <property type="molecule type" value="Genomic_DNA"/>
</dbReference>
<comment type="caution">
    <text evidence="2">The sequence shown here is derived from an EMBL/GenBank/DDBJ whole genome shotgun (WGS) entry which is preliminary data.</text>
</comment>
<dbReference type="InterPro" id="IPR016181">
    <property type="entry name" value="Acyl_CoA_acyltransferase"/>
</dbReference>
<evidence type="ECO:0000313" key="3">
    <source>
        <dbReference type="Proteomes" id="UP000788153"/>
    </source>
</evidence>
<evidence type="ECO:0000313" key="2">
    <source>
        <dbReference type="EMBL" id="NIJ25008.1"/>
    </source>
</evidence>
<dbReference type="PANTHER" id="PTHR43792">
    <property type="entry name" value="GNAT FAMILY, PUTATIVE (AFU_ORTHOLOGUE AFUA_3G00765)-RELATED-RELATED"/>
    <property type="match status" value="1"/>
</dbReference>
<sequence>MIATERLVLRPWQDGDRGAFVEMMAAPHIVQFLGPAFADDPLAALDRHIDYRASHGLGFWAVERRADGALIGQCGLKPGGEGTPIEGLLEIGWALGSAGLGQGYALEAARATLGWAWANRREAEVVAITSAINVRSRAVMERLDMVRDIDGDFDHPVVPDGSPLKRHVTFRIARPAQI</sequence>
<dbReference type="PANTHER" id="PTHR43792:SF1">
    <property type="entry name" value="N-ACETYLTRANSFERASE DOMAIN-CONTAINING PROTEIN"/>
    <property type="match status" value="1"/>
</dbReference>
<gene>
    <name evidence="2" type="ORF">FHT01_002550</name>
</gene>
<protein>
    <submittedName>
        <fullName evidence="2">RimJ/RimL family protein N-acetyltransferase</fullName>
    </submittedName>
</protein>
<dbReference type="Proteomes" id="UP000788153">
    <property type="component" value="Unassembled WGS sequence"/>
</dbReference>
<dbReference type="SUPFAM" id="SSF55729">
    <property type="entry name" value="Acyl-CoA N-acyltransferases (Nat)"/>
    <property type="match status" value="1"/>
</dbReference>
<accession>A0ABX0U8B3</accession>
<dbReference type="Gene3D" id="3.40.630.30">
    <property type="match status" value="1"/>
</dbReference>
<name>A0ABX0U8B3_9SPHN</name>
<dbReference type="InterPro" id="IPR051531">
    <property type="entry name" value="N-acetyltransferase"/>
</dbReference>
<dbReference type="Pfam" id="PF13302">
    <property type="entry name" value="Acetyltransf_3"/>
    <property type="match status" value="1"/>
</dbReference>
<evidence type="ECO:0000259" key="1">
    <source>
        <dbReference type="Pfam" id="PF13302"/>
    </source>
</evidence>
<proteinExistence type="predicted"/>
<dbReference type="RefSeq" id="WP_140047479.1">
    <property type="nucleotide sequence ID" value="NZ_BAAAEV010000001.1"/>
</dbReference>
<dbReference type="InterPro" id="IPR000182">
    <property type="entry name" value="GNAT_dom"/>
</dbReference>